<comment type="subcellular location">
    <subcellularLocation>
        <location evidence="1">Cell outer membrane</location>
    </subcellularLocation>
</comment>
<evidence type="ECO:0000259" key="6">
    <source>
        <dbReference type="Pfam" id="PF07980"/>
    </source>
</evidence>
<keyword evidence="8" id="KW-1185">Reference proteome</keyword>
<dbReference type="EMBL" id="FOXQ01000001">
    <property type="protein sequence ID" value="SFP55391.1"/>
    <property type="molecule type" value="Genomic_DNA"/>
</dbReference>
<dbReference type="Proteomes" id="UP000199031">
    <property type="component" value="Unassembled WGS sequence"/>
</dbReference>
<protein>
    <submittedName>
        <fullName evidence="7">RagB/SusD domain-containing protein</fullName>
    </submittedName>
</protein>
<dbReference type="InterPro" id="IPR011990">
    <property type="entry name" value="TPR-like_helical_dom_sf"/>
</dbReference>
<dbReference type="AlphaFoldDB" id="A0A1I5RAP0"/>
<dbReference type="PROSITE" id="PS51257">
    <property type="entry name" value="PROKAR_LIPOPROTEIN"/>
    <property type="match status" value="1"/>
</dbReference>
<accession>A0A1I5RAP0</accession>
<organism evidence="7 8">
    <name type="scientific">Parafilimonas terrae</name>
    <dbReference type="NCBI Taxonomy" id="1465490"/>
    <lineage>
        <taxon>Bacteria</taxon>
        <taxon>Pseudomonadati</taxon>
        <taxon>Bacteroidota</taxon>
        <taxon>Chitinophagia</taxon>
        <taxon>Chitinophagales</taxon>
        <taxon>Chitinophagaceae</taxon>
        <taxon>Parafilimonas</taxon>
    </lineage>
</organism>
<dbReference type="CDD" id="cd08977">
    <property type="entry name" value="SusD"/>
    <property type="match status" value="1"/>
</dbReference>
<dbReference type="InterPro" id="IPR012944">
    <property type="entry name" value="SusD_RagB_dom"/>
</dbReference>
<name>A0A1I5RAP0_9BACT</name>
<dbReference type="SUPFAM" id="SSF48452">
    <property type="entry name" value="TPR-like"/>
    <property type="match status" value="1"/>
</dbReference>
<reference evidence="7 8" key="1">
    <citation type="submission" date="2016-10" db="EMBL/GenBank/DDBJ databases">
        <authorList>
            <person name="de Groot N.N."/>
        </authorList>
    </citation>
    <scope>NUCLEOTIDE SEQUENCE [LARGE SCALE GENOMIC DNA]</scope>
    <source>
        <strain evidence="7 8">DSM 28286</strain>
    </source>
</reference>
<evidence type="ECO:0000256" key="2">
    <source>
        <dbReference type="ARBA" id="ARBA00006275"/>
    </source>
</evidence>
<evidence type="ECO:0000256" key="3">
    <source>
        <dbReference type="ARBA" id="ARBA00022729"/>
    </source>
</evidence>
<comment type="similarity">
    <text evidence="2">Belongs to the SusD family.</text>
</comment>
<dbReference type="GO" id="GO:0009279">
    <property type="term" value="C:cell outer membrane"/>
    <property type="evidence" value="ECO:0007669"/>
    <property type="project" value="UniProtKB-SubCell"/>
</dbReference>
<keyword evidence="4" id="KW-0472">Membrane</keyword>
<dbReference type="Gene3D" id="1.25.40.390">
    <property type="match status" value="1"/>
</dbReference>
<proteinExistence type="inferred from homology"/>
<keyword evidence="5" id="KW-0998">Cell outer membrane</keyword>
<evidence type="ECO:0000256" key="1">
    <source>
        <dbReference type="ARBA" id="ARBA00004442"/>
    </source>
</evidence>
<dbReference type="Pfam" id="PF07980">
    <property type="entry name" value="SusD_RagB"/>
    <property type="match status" value="1"/>
</dbReference>
<evidence type="ECO:0000313" key="8">
    <source>
        <dbReference type="Proteomes" id="UP000199031"/>
    </source>
</evidence>
<feature type="domain" description="RagB/SusD" evidence="6">
    <location>
        <begin position="305"/>
        <end position="412"/>
    </location>
</feature>
<dbReference type="RefSeq" id="WP_090653517.1">
    <property type="nucleotide sequence ID" value="NZ_FOXQ01000001.1"/>
</dbReference>
<evidence type="ECO:0000313" key="7">
    <source>
        <dbReference type="EMBL" id="SFP55391.1"/>
    </source>
</evidence>
<evidence type="ECO:0000256" key="4">
    <source>
        <dbReference type="ARBA" id="ARBA00023136"/>
    </source>
</evidence>
<dbReference type="STRING" id="1465490.SAMN05444277_101154"/>
<evidence type="ECO:0000256" key="5">
    <source>
        <dbReference type="ARBA" id="ARBA00023237"/>
    </source>
</evidence>
<gene>
    <name evidence="7" type="ORF">SAMN05444277_101154</name>
</gene>
<dbReference type="OrthoDB" id="9794888at2"/>
<sequence length="433" mass="47746">MKKYNHIQTLFFAGIILFFSACKKDYGNLNGPTVEAYQNNATAAELNNLVSGIESGMRNSIAFYLDDVGTIGREVYRFSPSEPRYVTDLLGANDAELSGSNFYIATPWASRYRVIKNCNVLIDAANSTTLITDAQKKGYIGFAKTIKAHQLLMNLNLTYSNGIRVDVADPDNLGPVVDYDAGLAAILSLLDDAKTDLAGADVQFPLAGFSAFGDAAGLLKFNRALAARVDIYEAKWSDALTALNESFFDLNGDFYTGVNDVFGTGSGDQLNPAFIPQNQNGEVRVAHPSFARDIAANDDRINKTSLRNSTASIPAGLSSNRDVWVYTSSTAPIPVIRNEELILIYAEANIQLNKFSEAIKALNVIRSKHGLGNYGGAQTQAALIEEMLYERRYSLYFEGHRWIDMRRYNKLDELPIDRTGDDVWTEFPLPVTE</sequence>
<keyword evidence="3" id="KW-0732">Signal</keyword>